<evidence type="ECO:0000256" key="7">
    <source>
        <dbReference type="ARBA" id="ARBA00023069"/>
    </source>
</evidence>
<gene>
    <name evidence="12" type="ORF">HKI87_09g58210</name>
</gene>
<evidence type="ECO:0000256" key="2">
    <source>
        <dbReference type="ARBA" id="ARBA00004611"/>
    </source>
</evidence>
<keyword evidence="5" id="KW-0963">Cytoplasm</keyword>
<evidence type="ECO:0000256" key="6">
    <source>
        <dbReference type="ARBA" id="ARBA00022846"/>
    </source>
</evidence>
<evidence type="ECO:0000256" key="10">
    <source>
        <dbReference type="SAM" id="Coils"/>
    </source>
</evidence>
<evidence type="ECO:0000256" key="11">
    <source>
        <dbReference type="SAM" id="MobiDB-lite"/>
    </source>
</evidence>
<comment type="subcellular location">
    <subcellularLocation>
        <location evidence="2">Cytoplasm</location>
        <location evidence="2">Cytoskeleton</location>
        <location evidence="2">Flagellum axoneme</location>
    </subcellularLocation>
</comment>
<keyword evidence="8" id="KW-0206">Cytoskeleton</keyword>
<protein>
    <recommendedName>
        <fullName evidence="4">Dynein regulatory complex protein 10</fullName>
    </recommendedName>
</protein>
<dbReference type="EMBL" id="CP151509">
    <property type="protein sequence ID" value="WZN64266.1"/>
    <property type="molecule type" value="Genomic_DNA"/>
</dbReference>
<dbReference type="PANTHER" id="PTHR31598">
    <property type="entry name" value="IQ DOMAIN-CONTAINING PROTEIN D"/>
    <property type="match status" value="1"/>
</dbReference>
<keyword evidence="13" id="KW-1185">Reference proteome</keyword>
<comment type="similarity">
    <text evidence="3">Belongs to the DRC10 family.</text>
</comment>
<keyword evidence="9" id="KW-0966">Cell projection</keyword>
<evidence type="ECO:0000256" key="3">
    <source>
        <dbReference type="ARBA" id="ARBA00009071"/>
    </source>
</evidence>
<dbReference type="InterPro" id="IPR042815">
    <property type="entry name" value="DRC10"/>
</dbReference>
<feature type="coiled-coil region" evidence="10">
    <location>
        <begin position="140"/>
        <end position="167"/>
    </location>
</feature>
<organism evidence="12 13">
    <name type="scientific">Chloropicon roscoffensis</name>
    <dbReference type="NCBI Taxonomy" id="1461544"/>
    <lineage>
        <taxon>Eukaryota</taxon>
        <taxon>Viridiplantae</taxon>
        <taxon>Chlorophyta</taxon>
        <taxon>Chloropicophyceae</taxon>
        <taxon>Chloropicales</taxon>
        <taxon>Chloropicaceae</taxon>
        <taxon>Chloropicon</taxon>
    </lineage>
</organism>
<evidence type="ECO:0000256" key="4">
    <source>
        <dbReference type="ARBA" id="ARBA00021752"/>
    </source>
</evidence>
<keyword evidence="7" id="KW-0969">Cilium</keyword>
<evidence type="ECO:0000256" key="5">
    <source>
        <dbReference type="ARBA" id="ARBA00022490"/>
    </source>
</evidence>
<evidence type="ECO:0000313" key="13">
    <source>
        <dbReference type="Proteomes" id="UP001472866"/>
    </source>
</evidence>
<keyword evidence="10" id="KW-0175">Coiled coil</keyword>
<dbReference type="PANTHER" id="PTHR31598:SF1">
    <property type="entry name" value="DYNEIN REGULATORY COMPLEX PROTEIN 10"/>
    <property type="match status" value="1"/>
</dbReference>
<proteinExistence type="inferred from homology"/>
<accession>A0AAX4PEB8</accession>
<reference evidence="12 13" key="1">
    <citation type="submission" date="2024-03" db="EMBL/GenBank/DDBJ databases">
        <title>Complete genome sequence of the green alga Chloropicon roscoffensis RCC1871.</title>
        <authorList>
            <person name="Lemieux C."/>
            <person name="Pombert J.-F."/>
            <person name="Otis C."/>
            <person name="Turmel M."/>
        </authorList>
    </citation>
    <scope>NUCLEOTIDE SEQUENCE [LARGE SCALE GENOMIC DNA]</scope>
    <source>
        <strain evidence="12 13">RCC1871</strain>
    </source>
</reference>
<evidence type="ECO:0000256" key="8">
    <source>
        <dbReference type="ARBA" id="ARBA00023212"/>
    </source>
</evidence>
<keyword evidence="6" id="KW-0282">Flagellum</keyword>
<evidence type="ECO:0000256" key="1">
    <source>
        <dbReference type="ARBA" id="ARBA00003029"/>
    </source>
</evidence>
<feature type="region of interest" description="Disordered" evidence="11">
    <location>
        <begin position="297"/>
        <end position="353"/>
    </location>
</feature>
<name>A0AAX4PEB8_9CHLO</name>
<feature type="compositionally biased region" description="Basic and acidic residues" evidence="11">
    <location>
        <begin position="297"/>
        <end position="324"/>
    </location>
</feature>
<evidence type="ECO:0000256" key="9">
    <source>
        <dbReference type="ARBA" id="ARBA00023273"/>
    </source>
</evidence>
<dbReference type="AlphaFoldDB" id="A0AAX4PEB8"/>
<dbReference type="Proteomes" id="UP001472866">
    <property type="component" value="Chromosome 09"/>
</dbReference>
<feature type="compositionally biased region" description="Polar residues" evidence="11">
    <location>
        <begin position="328"/>
        <end position="338"/>
    </location>
</feature>
<sequence length="353" mass="41245">MTVKNAEAKRILAVLDETVQELSSLSYINSGLVEHTEDLGEILGSKFVGYLESCKNLDNEPEFDKDKTDQVPTGNIFRHLSKDPSVLHHVQSFGFDRSGNILSLVDAIKRLRQGTHRRLSVTVEEENSRRSHFEEVCKREEKASKEKLSLEQQLRIERRERQKALTQLGEAEVRTKNELEVVKAGTEKFMKDLVVRTEDTKNRNAKQYDFDFDILLEEITKLEKELKKLEVVHREDEAKLIKKKNKSEQEVETWIKEYDIDMNKLEKIYQDENEVYSEVVEQLRVYEGHYNQLRKEIEDANAREEEQKKAKEEAEEQKKREEKAAATIQATWKMFQQQKEAEGKKSKGKGKGK</sequence>
<comment type="function">
    <text evidence="1">Component of the nexin-dynein regulatory complex (N-DRC), a key regulator of ciliary/flagellar motility which maintains the alignment and integrity of the distal axoneme and regulates microtubule sliding in motile axonemes.</text>
</comment>
<evidence type="ECO:0000313" key="12">
    <source>
        <dbReference type="EMBL" id="WZN64266.1"/>
    </source>
</evidence>